<evidence type="ECO:0000313" key="3">
    <source>
        <dbReference type="EMBL" id="KIE10589.1"/>
    </source>
</evidence>
<evidence type="ECO:0000256" key="1">
    <source>
        <dbReference type="SAM" id="MobiDB-lite"/>
    </source>
</evidence>
<feature type="region of interest" description="Disordered" evidence="1">
    <location>
        <begin position="49"/>
        <end position="93"/>
    </location>
</feature>
<dbReference type="STRING" id="1479485.DA73_0218870"/>
<dbReference type="OrthoDB" id="489966at2"/>
<evidence type="ECO:0000313" key="4">
    <source>
        <dbReference type="Proteomes" id="UP000029738"/>
    </source>
</evidence>
<dbReference type="AlphaFoldDB" id="A0A0C1QYJ0"/>
<dbReference type="EMBL" id="JHEG02000048">
    <property type="protein sequence ID" value="KIE10589.1"/>
    <property type="molecule type" value="Genomic_DNA"/>
</dbReference>
<keyword evidence="4" id="KW-1185">Reference proteome</keyword>
<gene>
    <name evidence="3" type="ORF">DA73_0218870</name>
    <name evidence="2" type="ORF">DA73_0400014650</name>
</gene>
<reference evidence="2" key="2">
    <citation type="submission" date="2019-11" db="EMBL/GenBank/DDBJ databases">
        <title>Improved Assembly of Tolypothrix boutellei genome.</title>
        <authorList>
            <person name="Sarangi A.N."/>
            <person name="Mukherjee M."/>
            <person name="Ghosh S."/>
            <person name="Singh D."/>
            <person name="Das A."/>
            <person name="Kant S."/>
            <person name="Prusty A."/>
            <person name="Tripathy S."/>
        </authorList>
    </citation>
    <scope>NUCLEOTIDE SEQUENCE</scope>
    <source>
        <strain evidence="2">VB521301</strain>
    </source>
</reference>
<proteinExistence type="predicted"/>
<dbReference type="EMBL" id="JHEG04000001">
    <property type="protein sequence ID" value="KAF3886577.1"/>
    <property type="molecule type" value="Genomic_DNA"/>
</dbReference>
<dbReference type="RefSeq" id="WP_038074765.1">
    <property type="nucleotide sequence ID" value="NZ_JHEG04000001.1"/>
</dbReference>
<organism evidence="3">
    <name type="scientific">Tolypothrix bouteillei VB521301</name>
    <dbReference type="NCBI Taxonomy" id="1479485"/>
    <lineage>
        <taxon>Bacteria</taxon>
        <taxon>Bacillati</taxon>
        <taxon>Cyanobacteriota</taxon>
        <taxon>Cyanophyceae</taxon>
        <taxon>Nostocales</taxon>
        <taxon>Tolypothrichaceae</taxon>
        <taxon>Tolypothrix</taxon>
    </lineage>
</organism>
<sequence>MENWESLDDAEIEEILENWLRTESYSQLLAAYKQNLKSISAVSPIDVSVNTGIGNSKSQTSTNRPSSPSKELSDNAIKNNSPLSNKQKSQSTL</sequence>
<evidence type="ECO:0000313" key="2">
    <source>
        <dbReference type="EMBL" id="KAF3886577.1"/>
    </source>
</evidence>
<reference evidence="3" key="1">
    <citation type="journal article" date="2015" name="Genome Announc.">
        <title>Draft Genome Sequence of Tolypothrix boutellei Strain VB521301.</title>
        <authorList>
            <person name="Chandrababunaidu M.M."/>
            <person name="Singh D."/>
            <person name="Sen D."/>
            <person name="Bhan S."/>
            <person name="Das S."/>
            <person name="Gupta A."/>
            <person name="Adhikary S.P."/>
            <person name="Tripathy S."/>
        </authorList>
    </citation>
    <scope>NUCLEOTIDE SEQUENCE</scope>
    <source>
        <strain evidence="3">VB521301</strain>
    </source>
</reference>
<comment type="caution">
    <text evidence="3">The sequence shown here is derived from an EMBL/GenBank/DDBJ whole genome shotgun (WGS) entry which is preliminary data.</text>
</comment>
<name>A0A0C1QYJ0_9CYAN</name>
<accession>A0A0C1QYJ0</accession>
<dbReference type="Proteomes" id="UP000029738">
    <property type="component" value="Unassembled WGS sequence"/>
</dbReference>
<protein>
    <submittedName>
        <fullName evidence="3">Uncharacterized protein</fullName>
    </submittedName>
</protein>